<evidence type="ECO:0000313" key="21">
    <source>
        <dbReference type="Proteomes" id="UP001428341"/>
    </source>
</evidence>
<dbReference type="EMBL" id="JBCGBO010000025">
    <property type="protein sequence ID" value="KAK9175865.1"/>
    <property type="molecule type" value="Genomic_DNA"/>
</dbReference>
<dbReference type="Pfam" id="PF13848">
    <property type="entry name" value="Thioredoxin_6"/>
    <property type="match status" value="1"/>
</dbReference>
<dbReference type="CDD" id="cd02981">
    <property type="entry name" value="PDI_b_family"/>
    <property type="match status" value="1"/>
</dbReference>
<dbReference type="PRINTS" id="PR00421">
    <property type="entry name" value="THIOREDOXIN"/>
</dbReference>
<keyword evidence="13" id="KW-0547">Nucleotide-binding</keyword>
<evidence type="ECO:0000256" key="9">
    <source>
        <dbReference type="ARBA" id="ARBA00023235"/>
    </source>
</evidence>
<feature type="domain" description="Thioredoxin" evidence="19">
    <location>
        <begin position="958"/>
        <end position="1087"/>
    </location>
</feature>
<dbReference type="Pfam" id="PF00085">
    <property type="entry name" value="Thioredoxin"/>
    <property type="match status" value="2"/>
</dbReference>
<dbReference type="PANTHER" id="PTHR18929">
    <property type="entry name" value="PROTEIN DISULFIDE ISOMERASE"/>
    <property type="match status" value="1"/>
</dbReference>
<dbReference type="InterPro" id="IPR011009">
    <property type="entry name" value="Kinase-like_dom_sf"/>
</dbReference>
<evidence type="ECO:0000256" key="2">
    <source>
        <dbReference type="ARBA" id="ARBA00004319"/>
    </source>
</evidence>
<protein>
    <recommendedName>
        <fullName evidence="15">Protein disulfide-isomerase</fullName>
        <ecNumber evidence="15">5.3.4.1</ecNumber>
    </recommendedName>
</protein>
<evidence type="ECO:0000256" key="10">
    <source>
        <dbReference type="ARBA" id="ARBA00023284"/>
    </source>
</evidence>
<dbReference type="InterPro" id="IPR036249">
    <property type="entry name" value="Thioredoxin-like_sf"/>
</dbReference>
<reference evidence="20 21" key="1">
    <citation type="submission" date="2024-05" db="EMBL/GenBank/DDBJ databases">
        <title>Haplotype-resolved chromosome-level genome assembly of Huyou (Citrus changshanensis).</title>
        <authorList>
            <person name="Miao C."/>
            <person name="Chen W."/>
            <person name="Wu Y."/>
            <person name="Wang L."/>
            <person name="Zhao S."/>
            <person name="Grierson D."/>
            <person name="Xu C."/>
            <person name="Chen K."/>
        </authorList>
    </citation>
    <scope>NUCLEOTIDE SEQUENCE [LARGE SCALE GENOMIC DNA]</scope>
    <source>
        <strain evidence="20">01-14</strain>
        <tissue evidence="20">Leaf</tissue>
    </source>
</reference>
<keyword evidence="7 12" id="KW-1015">Disulfide bond</keyword>
<keyword evidence="6" id="KW-0256">Endoplasmic reticulum</keyword>
<dbReference type="Gene3D" id="1.10.510.10">
    <property type="entry name" value="Transferase(Phosphotransferase) domain 1"/>
    <property type="match status" value="1"/>
</dbReference>
<dbReference type="EC" id="5.3.4.1" evidence="15"/>
<evidence type="ECO:0000256" key="7">
    <source>
        <dbReference type="ARBA" id="ARBA00023157"/>
    </source>
</evidence>
<dbReference type="InterPro" id="IPR005788">
    <property type="entry name" value="PDI_thioredoxin-like_dom"/>
</dbReference>
<name>A0AAP0Q8W7_9ROSI</name>
<feature type="compositionally biased region" description="Basic and acidic residues" evidence="16">
    <location>
        <begin position="1100"/>
        <end position="1131"/>
    </location>
</feature>
<dbReference type="InterPro" id="IPR017937">
    <property type="entry name" value="Thioredoxin_CS"/>
</dbReference>
<keyword evidence="8" id="KW-0325">Glycoprotein</keyword>
<feature type="binding site" evidence="13">
    <location>
        <position position="272"/>
    </location>
    <ligand>
        <name>ATP</name>
        <dbReference type="ChEBI" id="CHEBI:30616"/>
    </ligand>
</feature>
<feature type="compositionally biased region" description="Acidic residues" evidence="16">
    <location>
        <begin position="605"/>
        <end position="618"/>
    </location>
</feature>
<feature type="transmembrane region" description="Helical" evidence="17">
    <location>
        <begin position="162"/>
        <end position="186"/>
    </location>
</feature>
<keyword evidence="10 12" id="KW-0676">Redox-active center</keyword>
<dbReference type="InterPro" id="IPR000719">
    <property type="entry name" value="Prot_kinase_dom"/>
</dbReference>
<dbReference type="NCBIfam" id="TIGR01126">
    <property type="entry name" value="pdi_dom"/>
    <property type="match status" value="1"/>
</dbReference>
<organism evidence="20 21">
    <name type="scientific">Citrus x changshan-huyou</name>
    <dbReference type="NCBI Taxonomy" id="2935761"/>
    <lineage>
        <taxon>Eukaryota</taxon>
        <taxon>Viridiplantae</taxon>
        <taxon>Streptophyta</taxon>
        <taxon>Embryophyta</taxon>
        <taxon>Tracheophyta</taxon>
        <taxon>Spermatophyta</taxon>
        <taxon>Magnoliopsida</taxon>
        <taxon>eudicotyledons</taxon>
        <taxon>Gunneridae</taxon>
        <taxon>Pentapetalae</taxon>
        <taxon>rosids</taxon>
        <taxon>malvids</taxon>
        <taxon>Sapindales</taxon>
        <taxon>Rutaceae</taxon>
        <taxon>Aurantioideae</taxon>
        <taxon>Citrus</taxon>
    </lineage>
</organism>
<evidence type="ECO:0000256" key="4">
    <source>
        <dbReference type="ARBA" id="ARBA00022729"/>
    </source>
</evidence>
<feature type="compositionally biased region" description="Basic and acidic residues" evidence="16">
    <location>
        <begin position="619"/>
        <end position="629"/>
    </location>
</feature>
<dbReference type="NCBIfam" id="TIGR01130">
    <property type="entry name" value="ER_PDI_fam"/>
    <property type="match status" value="1"/>
</dbReference>
<feature type="region of interest" description="Disordered" evidence="16">
    <location>
        <begin position="1092"/>
        <end position="1131"/>
    </location>
</feature>
<dbReference type="Gene3D" id="3.40.30.10">
    <property type="entry name" value="Glutaredoxin"/>
    <property type="match status" value="4"/>
</dbReference>
<dbReference type="CDD" id="cd02961">
    <property type="entry name" value="PDI_a_family"/>
    <property type="match status" value="1"/>
</dbReference>
<sequence length="1131" mass="125839">MPLSISIKTASYGVFCSHSLSPLSWNYGQKEEFSVYALIQCSNPFISFITEALLACKSALGAPRQSSGRIGRYPCIRQRACLNCYEPKDPGVASLIFHRIPEICALSFNPNFFPSNSQFPFQEKNCKSRNRRIASSIGGDNGIPTLTPLQQDDVKRPRKQKLASVVGGVVAALLVIGFVVFVYICLMCVKRRIRRSEGESSVPSPSAELERGDISPYPGAVSPIDTQNLKQLTILELKHATNNFSEINIIGEGSFGLAYKGLLQDGSLVVIKRHLHTQIQNFLHEVKHIARVHHRHLVKLVGFCEENHQQLLIYDYIPNGNVQNHLYDSEGLPIGKLTMRQRLSIALGAAKGLEHLHSLVPPLFHMHFRTSNVLLEENYTAKVSDYGLLKLVTGSHHAGSTSAVDCFLDPELNLSKNYSAGSDVYSFGVFLLELIGGREAHGRNHSNSDQNLILQTKRSCDLGKYVDKTLGEQTVGAATEMMELALQCVDVSSRRPSMRQIAGELEGIQEREIGRLHSEFGEEIDAVKLGIDADLELGVRKERKMSTRYILLLSLTILLLFSPALAKSQNDAASDDDEDLSFLEEADPDTKSKAASHHQFGEKDGDPDDDDFSDDFDDENYHDFDDSEYKEPEIDDKDVVVLKERNFSDVIENNKFVMVEFYAPWCGHCQALAPEYAAAATELKSANESVVLAKVDATEENELAHEYDVQGFPTIYFFVDGQHKAYNGGRTKDAIVTWIKKKIGPGIYNITTLDEAERVLTSETKVVLGYLNSLVGSESEVLADASRLEDDVNFYQTTNPDVAKIFHLDSEVNRPALVMVKKEAEKISYFADGKFDKSTIADFVFSNKLPLVTIFTRENAPSVFESPIKNQLLLFAVSNDSEKLLPVFEEAAKSFKGKLIFVYVQMDNEDVGKPVSEYFGITGEAPKVLAYTGNDDAKKHILDGELTLDKIKTFGEDFLEGKVKPFFKSDPIPETNDGDVKIVVGNNFDEIVLDESKDVLLEIYAPWCGHCQAFEPTYNKLAKHLRGVDSIVIAKMDGTTNEHHRAKSDGFPTILFFPAGNKSFDPINVDVDRTVVALYKFLKKNASIPFKIQKPTSAPKTEKPTSEPKAESSDIKESHESSSDKDVKDEL</sequence>
<keyword evidence="5" id="KW-0677">Repeat</keyword>
<evidence type="ECO:0000256" key="16">
    <source>
        <dbReference type="SAM" id="MobiDB-lite"/>
    </source>
</evidence>
<dbReference type="PROSITE" id="PS00107">
    <property type="entry name" value="PROTEIN_KINASE_ATP"/>
    <property type="match status" value="1"/>
</dbReference>
<dbReference type="GO" id="GO:0006457">
    <property type="term" value="P:protein folding"/>
    <property type="evidence" value="ECO:0007669"/>
    <property type="project" value="TreeGrafter"/>
</dbReference>
<dbReference type="GO" id="GO:0034976">
    <property type="term" value="P:response to endoplasmic reticulum stress"/>
    <property type="evidence" value="ECO:0007669"/>
    <property type="project" value="TreeGrafter"/>
</dbReference>
<dbReference type="GO" id="GO:0005788">
    <property type="term" value="C:endoplasmic reticulum lumen"/>
    <property type="evidence" value="ECO:0007669"/>
    <property type="project" value="UniProtKB-SubCell"/>
</dbReference>
<dbReference type="Proteomes" id="UP001428341">
    <property type="component" value="Unassembled WGS sequence"/>
</dbReference>
<dbReference type="FunFam" id="3.40.30.10:FF:000023">
    <property type="entry name" value="Protein disulfide-isomerase"/>
    <property type="match status" value="1"/>
</dbReference>
<keyword evidence="9 15" id="KW-0413">Isomerase</keyword>
<feature type="domain" description="Thioredoxin" evidence="19">
    <location>
        <begin position="602"/>
        <end position="744"/>
    </location>
</feature>
<evidence type="ECO:0000256" key="12">
    <source>
        <dbReference type="PIRSR" id="PIRSR605792-51"/>
    </source>
</evidence>
<dbReference type="Pfam" id="PF07714">
    <property type="entry name" value="PK_Tyr_Ser-Thr"/>
    <property type="match status" value="1"/>
</dbReference>
<evidence type="ECO:0000256" key="11">
    <source>
        <dbReference type="ARBA" id="ARBA00054003"/>
    </source>
</evidence>
<evidence type="ECO:0000256" key="14">
    <source>
        <dbReference type="RuleBase" id="RU004208"/>
    </source>
</evidence>
<dbReference type="SUPFAM" id="SSF56112">
    <property type="entry name" value="Protein kinase-like (PK-like)"/>
    <property type="match status" value="1"/>
</dbReference>
<keyword evidence="17" id="KW-0812">Transmembrane</keyword>
<evidence type="ECO:0000256" key="17">
    <source>
        <dbReference type="SAM" id="Phobius"/>
    </source>
</evidence>
<dbReference type="AlphaFoldDB" id="A0AAP0Q8W7"/>
<dbReference type="GO" id="GO:0003756">
    <property type="term" value="F:protein disulfide isomerase activity"/>
    <property type="evidence" value="ECO:0007669"/>
    <property type="project" value="UniProtKB-EC"/>
</dbReference>
<evidence type="ECO:0000256" key="1">
    <source>
        <dbReference type="ARBA" id="ARBA00001182"/>
    </source>
</evidence>
<dbReference type="GO" id="GO:0005524">
    <property type="term" value="F:ATP binding"/>
    <property type="evidence" value="ECO:0007669"/>
    <property type="project" value="UniProtKB-UniRule"/>
</dbReference>
<evidence type="ECO:0000256" key="15">
    <source>
        <dbReference type="RuleBase" id="RU361130"/>
    </source>
</evidence>
<dbReference type="GO" id="GO:0004672">
    <property type="term" value="F:protein kinase activity"/>
    <property type="evidence" value="ECO:0007669"/>
    <property type="project" value="InterPro"/>
</dbReference>
<comment type="subcellular location">
    <subcellularLocation>
        <location evidence="2">Endoplasmic reticulum lumen</location>
    </subcellularLocation>
</comment>
<dbReference type="SUPFAM" id="SSF52833">
    <property type="entry name" value="Thioredoxin-like"/>
    <property type="match status" value="4"/>
</dbReference>
<gene>
    <name evidence="20" type="ORF">WN944_027875</name>
</gene>
<evidence type="ECO:0000256" key="13">
    <source>
        <dbReference type="PROSITE-ProRule" id="PRU10141"/>
    </source>
</evidence>
<dbReference type="PROSITE" id="PS51352">
    <property type="entry name" value="THIOREDOXIN_2"/>
    <property type="match status" value="2"/>
</dbReference>
<comment type="catalytic activity">
    <reaction evidence="1 15">
        <text>Catalyzes the rearrangement of -S-S- bonds in proteins.</text>
        <dbReference type="EC" id="5.3.4.1"/>
    </reaction>
</comment>
<keyword evidence="13" id="KW-0067">ATP-binding</keyword>
<feature type="region of interest" description="Disordered" evidence="16">
    <location>
        <begin position="587"/>
        <end position="629"/>
    </location>
</feature>
<evidence type="ECO:0000259" key="18">
    <source>
        <dbReference type="PROSITE" id="PS50011"/>
    </source>
</evidence>
<dbReference type="FunFam" id="3.40.30.10:FF:000109">
    <property type="entry name" value="Protein disulfide-isomerase"/>
    <property type="match status" value="1"/>
</dbReference>
<evidence type="ECO:0000259" key="19">
    <source>
        <dbReference type="PROSITE" id="PS51352"/>
    </source>
</evidence>
<keyword evidence="17" id="KW-1133">Transmembrane helix</keyword>
<evidence type="ECO:0000256" key="5">
    <source>
        <dbReference type="ARBA" id="ARBA00022737"/>
    </source>
</evidence>
<dbReference type="FunFam" id="3.40.30.10:FF:000042">
    <property type="entry name" value="protein disulfide-isomerase A2"/>
    <property type="match status" value="1"/>
</dbReference>
<dbReference type="PANTHER" id="PTHR18929:SF246">
    <property type="entry name" value="PROTEIN DISULFIDE ISOMERASE-LIKE 1-4"/>
    <property type="match status" value="1"/>
</dbReference>
<keyword evidence="17" id="KW-0472">Membrane</keyword>
<dbReference type="Gene3D" id="3.30.200.20">
    <property type="entry name" value="Phosphorylase Kinase, domain 1"/>
    <property type="match status" value="1"/>
</dbReference>
<feature type="disulfide bond" description="Redox-active" evidence="12">
    <location>
        <begin position="666"/>
        <end position="669"/>
    </location>
</feature>
<evidence type="ECO:0000256" key="8">
    <source>
        <dbReference type="ARBA" id="ARBA00023180"/>
    </source>
</evidence>
<dbReference type="PROSITE" id="PS00194">
    <property type="entry name" value="THIOREDOXIN_1"/>
    <property type="match status" value="2"/>
</dbReference>
<dbReference type="CDD" id="cd02995">
    <property type="entry name" value="PDI_a_PDI_a'_C"/>
    <property type="match status" value="1"/>
</dbReference>
<dbReference type="CDD" id="cd02982">
    <property type="entry name" value="PDI_b'_family"/>
    <property type="match status" value="1"/>
</dbReference>
<accession>A0AAP0Q8W7</accession>
<evidence type="ECO:0000256" key="3">
    <source>
        <dbReference type="ARBA" id="ARBA00006347"/>
    </source>
</evidence>
<evidence type="ECO:0000256" key="6">
    <source>
        <dbReference type="ARBA" id="ARBA00022824"/>
    </source>
</evidence>
<keyword evidence="4" id="KW-0732">Signal</keyword>
<keyword evidence="21" id="KW-1185">Reference proteome</keyword>
<comment type="similarity">
    <text evidence="3 14">Belongs to the protein disulfide isomerase family.</text>
</comment>
<comment type="function">
    <text evidence="11">Acts as a protein-folding catalyst that interacts with nascent polypeptides to catalyze the formation, isomerization, and reduction or oxidation of disulfide bonds.</text>
</comment>
<dbReference type="InterPro" id="IPR013766">
    <property type="entry name" value="Thioredoxin_domain"/>
</dbReference>
<feature type="disulfide bond" description="Redox-active" evidence="12">
    <location>
        <begin position="1008"/>
        <end position="1011"/>
    </location>
</feature>
<dbReference type="FunFam" id="3.40.30.10:FF:000134">
    <property type="entry name" value="Protein disulfide-isomerase"/>
    <property type="match status" value="1"/>
</dbReference>
<feature type="transmembrane region" description="Helical" evidence="17">
    <location>
        <begin position="549"/>
        <end position="566"/>
    </location>
</feature>
<evidence type="ECO:0000313" key="20">
    <source>
        <dbReference type="EMBL" id="KAK9175865.1"/>
    </source>
</evidence>
<dbReference type="InterPro" id="IPR017441">
    <property type="entry name" value="Protein_kinase_ATP_BS"/>
</dbReference>
<proteinExistence type="inferred from homology"/>
<dbReference type="PROSITE" id="PS50011">
    <property type="entry name" value="PROTEIN_KINASE_DOM"/>
    <property type="match status" value="1"/>
</dbReference>
<dbReference type="InterPro" id="IPR001245">
    <property type="entry name" value="Ser-Thr/Tyr_kinase_cat_dom"/>
</dbReference>
<dbReference type="InterPro" id="IPR005792">
    <property type="entry name" value="Prot_disulphide_isomerase"/>
</dbReference>
<feature type="domain" description="Protein kinase" evidence="18">
    <location>
        <begin position="244"/>
        <end position="520"/>
    </location>
</feature>
<comment type="caution">
    <text evidence="20">The sequence shown here is derived from an EMBL/GenBank/DDBJ whole genome shotgun (WGS) entry which is preliminary data.</text>
</comment>